<proteinExistence type="predicted"/>
<protein>
    <submittedName>
        <fullName evidence="1">Uncharacterized protein</fullName>
    </submittedName>
</protein>
<dbReference type="EMBL" id="FQZI01000008">
    <property type="protein sequence ID" value="SHJ20458.1"/>
    <property type="molecule type" value="Genomic_DNA"/>
</dbReference>
<dbReference type="Proteomes" id="UP000184488">
    <property type="component" value="Unassembled WGS sequence"/>
</dbReference>
<dbReference type="STRING" id="415425.SAMN05444363_2995"/>
<keyword evidence="2" id="KW-1185">Reference proteome</keyword>
<dbReference type="AlphaFoldDB" id="A0A1M6HDZ1"/>
<reference evidence="2" key="1">
    <citation type="submission" date="2016-11" db="EMBL/GenBank/DDBJ databases">
        <authorList>
            <person name="Varghese N."/>
            <person name="Submissions S."/>
        </authorList>
    </citation>
    <scope>NUCLEOTIDE SEQUENCE [LARGE SCALE GENOMIC DNA]</scope>
    <source>
        <strain evidence="2">DSM 18829</strain>
    </source>
</reference>
<dbReference type="RefSeq" id="WP_073312281.1">
    <property type="nucleotide sequence ID" value="NZ_FQZI01000008.1"/>
</dbReference>
<evidence type="ECO:0000313" key="2">
    <source>
        <dbReference type="Proteomes" id="UP000184488"/>
    </source>
</evidence>
<sequence>MDYHLPSGQKRVNDIVSWLKDKQNEIAILREKRKQCPPHQKGSACRKEYERQIKEVQKEIELRAEELAGSMMIPVK</sequence>
<organism evidence="1 2">
    <name type="scientific">Flavobacterium terrae</name>
    <dbReference type="NCBI Taxonomy" id="415425"/>
    <lineage>
        <taxon>Bacteria</taxon>
        <taxon>Pseudomonadati</taxon>
        <taxon>Bacteroidota</taxon>
        <taxon>Flavobacteriia</taxon>
        <taxon>Flavobacteriales</taxon>
        <taxon>Flavobacteriaceae</taxon>
        <taxon>Flavobacterium</taxon>
    </lineage>
</organism>
<evidence type="ECO:0000313" key="1">
    <source>
        <dbReference type="EMBL" id="SHJ20458.1"/>
    </source>
</evidence>
<accession>A0A1M6HDZ1</accession>
<gene>
    <name evidence="1" type="ORF">SAMN05444363_2995</name>
</gene>
<name>A0A1M6HDZ1_9FLAO</name>